<keyword evidence="6" id="KW-0460">Magnesium</keyword>
<keyword evidence="4 6" id="KW-0501">Molybdenum cofactor biosynthesis</keyword>
<comment type="cofactor">
    <cofactor evidence="6">
        <name>Mg(2+)</name>
        <dbReference type="ChEBI" id="CHEBI:18420"/>
    </cofactor>
</comment>
<dbReference type="SUPFAM" id="SSF53218">
    <property type="entry name" value="Molybdenum cofactor biosynthesis proteins"/>
    <property type="match status" value="1"/>
</dbReference>
<keyword evidence="6" id="KW-0500">Molybdenum</keyword>
<organism evidence="8 9">
    <name type="scientific">Meridianimarinicoccus marinus</name>
    <dbReference type="NCBI Taxonomy" id="3231483"/>
    <lineage>
        <taxon>Bacteria</taxon>
        <taxon>Pseudomonadati</taxon>
        <taxon>Pseudomonadota</taxon>
        <taxon>Alphaproteobacteria</taxon>
        <taxon>Rhodobacterales</taxon>
        <taxon>Paracoccaceae</taxon>
        <taxon>Meridianimarinicoccus</taxon>
    </lineage>
</organism>
<dbReference type="Gene3D" id="3.90.105.10">
    <property type="entry name" value="Molybdopterin biosynthesis moea protein, domain 2"/>
    <property type="match status" value="1"/>
</dbReference>
<dbReference type="SUPFAM" id="SSF63882">
    <property type="entry name" value="MoeA N-terminal region -like"/>
    <property type="match status" value="1"/>
</dbReference>
<evidence type="ECO:0000313" key="9">
    <source>
        <dbReference type="Proteomes" id="UP001553161"/>
    </source>
</evidence>
<dbReference type="PANTHER" id="PTHR10192:SF5">
    <property type="entry name" value="GEPHYRIN"/>
    <property type="match status" value="1"/>
</dbReference>
<dbReference type="Proteomes" id="UP001553161">
    <property type="component" value="Unassembled WGS sequence"/>
</dbReference>
<dbReference type="InterPro" id="IPR005111">
    <property type="entry name" value="MoeA_C_domain_IV"/>
</dbReference>
<feature type="domain" description="MoaB/Mog" evidence="7">
    <location>
        <begin position="173"/>
        <end position="310"/>
    </location>
</feature>
<dbReference type="PANTHER" id="PTHR10192">
    <property type="entry name" value="MOLYBDOPTERIN BIOSYNTHESIS PROTEIN"/>
    <property type="match status" value="1"/>
</dbReference>
<evidence type="ECO:0000256" key="6">
    <source>
        <dbReference type="RuleBase" id="RU365090"/>
    </source>
</evidence>
<dbReference type="InterPro" id="IPR036135">
    <property type="entry name" value="MoeA_linker/N_sf"/>
</dbReference>
<dbReference type="InterPro" id="IPR005110">
    <property type="entry name" value="MoeA_linker/N"/>
</dbReference>
<dbReference type="InterPro" id="IPR038987">
    <property type="entry name" value="MoeA-like"/>
</dbReference>
<dbReference type="EMBL" id="JBFBVU010000005">
    <property type="protein sequence ID" value="MEV8466286.1"/>
    <property type="molecule type" value="Genomic_DNA"/>
</dbReference>
<dbReference type="NCBIfam" id="NF045515">
    <property type="entry name" value="Glp_gephyrin"/>
    <property type="match status" value="1"/>
</dbReference>
<dbReference type="EC" id="2.10.1.1" evidence="6"/>
<evidence type="ECO:0000259" key="7">
    <source>
        <dbReference type="SMART" id="SM00852"/>
    </source>
</evidence>
<dbReference type="InterPro" id="IPR036425">
    <property type="entry name" value="MoaB/Mog-like_dom_sf"/>
</dbReference>
<dbReference type="SMART" id="SM00852">
    <property type="entry name" value="MoCF_biosynth"/>
    <property type="match status" value="1"/>
</dbReference>
<keyword evidence="9" id="KW-1185">Reference proteome</keyword>
<dbReference type="Pfam" id="PF03454">
    <property type="entry name" value="MoeA_C"/>
    <property type="match status" value="1"/>
</dbReference>
<dbReference type="Pfam" id="PF00994">
    <property type="entry name" value="MoCF_biosynth"/>
    <property type="match status" value="1"/>
</dbReference>
<gene>
    <name evidence="8" type="primary">glp</name>
    <name evidence="8" type="ORF">AB0T83_05745</name>
</gene>
<evidence type="ECO:0000256" key="3">
    <source>
        <dbReference type="ARBA" id="ARBA00010763"/>
    </source>
</evidence>
<dbReference type="SUPFAM" id="SSF63867">
    <property type="entry name" value="MoeA C-terminal domain-like"/>
    <property type="match status" value="1"/>
</dbReference>
<dbReference type="Pfam" id="PF03453">
    <property type="entry name" value="MoeA_N"/>
    <property type="match status" value="1"/>
</dbReference>
<dbReference type="CDD" id="cd00887">
    <property type="entry name" value="MoeA"/>
    <property type="match status" value="1"/>
</dbReference>
<dbReference type="Gene3D" id="3.40.980.10">
    <property type="entry name" value="MoaB/Mog-like domain"/>
    <property type="match status" value="1"/>
</dbReference>
<evidence type="ECO:0000256" key="4">
    <source>
        <dbReference type="ARBA" id="ARBA00023150"/>
    </source>
</evidence>
<keyword evidence="6" id="KW-0808">Transferase</keyword>
<dbReference type="Gene3D" id="2.40.340.10">
    <property type="entry name" value="MoeA, C-terminal, domain IV"/>
    <property type="match status" value="1"/>
</dbReference>
<dbReference type="InterPro" id="IPR001453">
    <property type="entry name" value="MoaB/Mog_dom"/>
</dbReference>
<comment type="catalytic activity">
    <reaction evidence="5">
        <text>adenylyl-molybdopterin + molybdate = Mo-molybdopterin + AMP + H(+)</text>
        <dbReference type="Rhea" id="RHEA:35047"/>
        <dbReference type="ChEBI" id="CHEBI:15378"/>
        <dbReference type="ChEBI" id="CHEBI:36264"/>
        <dbReference type="ChEBI" id="CHEBI:62727"/>
        <dbReference type="ChEBI" id="CHEBI:71302"/>
        <dbReference type="ChEBI" id="CHEBI:456215"/>
        <dbReference type="EC" id="2.10.1.1"/>
    </reaction>
</comment>
<protein>
    <recommendedName>
        <fullName evidence="6">Molybdopterin molybdenumtransferase</fullName>
        <ecNumber evidence="6">2.10.1.1</ecNumber>
    </recommendedName>
</protein>
<evidence type="ECO:0000256" key="5">
    <source>
        <dbReference type="ARBA" id="ARBA00047317"/>
    </source>
</evidence>
<comment type="caution">
    <text evidence="8">The sequence shown here is derived from an EMBL/GenBank/DDBJ whole genome shotgun (WGS) entry which is preliminary data.</text>
</comment>
<sequence>MISVSEALTGIFDLLTPLPAETVPLRAAAGRVLAEDAVAARDQPPFDAAVMDGYAVADAGSLVGQTLRVVGEAAAGHALERRIGPGEAARIFTGAPMPSGTCRVIMQEDTRAGGATVTIGEDDPENRFVRPLGSDFQAGDHLKAARRLTPMDVVLLAAMNTAEVRVTRRPEVAILSTGDELVLPGETPRADQIIASNGFGLAALAEQAGARARLLPVVRDRMEALEAAFDLCAGADLIVTSGGASVGDHDLLGRDLSELGLTRNFYKVAMRPGKPLMAGTLRGTPMIGLPGNPVSSMVCGIIFMQPAIHALAGLPPRPAPRHRLRLAVDLPENGGREHYMRARLGPEGVTPFTSQDSSLQKILSEADALIVRPPRDPARKAGEMIEAVPLRP</sequence>
<comment type="similarity">
    <text evidence="3 6">Belongs to the MoeA family.</text>
</comment>
<comment type="function">
    <text evidence="1 6">Catalyzes the insertion of molybdate into adenylated molybdopterin with the concomitant release of AMP.</text>
</comment>
<accession>A0ABV3L434</accession>
<keyword evidence="6" id="KW-0479">Metal-binding</keyword>
<evidence type="ECO:0000313" key="8">
    <source>
        <dbReference type="EMBL" id="MEV8466286.1"/>
    </source>
</evidence>
<dbReference type="RefSeq" id="WP_366192091.1">
    <property type="nucleotide sequence ID" value="NZ_JBFBVU010000005.1"/>
</dbReference>
<dbReference type="InterPro" id="IPR036688">
    <property type="entry name" value="MoeA_C_domain_IV_sf"/>
</dbReference>
<comment type="pathway">
    <text evidence="2 6">Cofactor biosynthesis; molybdopterin biosynthesis.</text>
</comment>
<dbReference type="Gene3D" id="2.170.190.11">
    <property type="entry name" value="Molybdopterin biosynthesis moea protein, domain 3"/>
    <property type="match status" value="1"/>
</dbReference>
<name>A0ABV3L434_9RHOB</name>
<reference evidence="8 9" key="1">
    <citation type="submission" date="2024-07" db="EMBL/GenBank/DDBJ databases">
        <authorList>
            <person name="Kang M."/>
        </authorList>
    </citation>
    <scope>NUCLEOTIDE SEQUENCE [LARGE SCALE GENOMIC DNA]</scope>
    <source>
        <strain evidence="8 9">DFM31</strain>
    </source>
</reference>
<evidence type="ECO:0000256" key="2">
    <source>
        <dbReference type="ARBA" id="ARBA00005046"/>
    </source>
</evidence>
<evidence type="ECO:0000256" key="1">
    <source>
        <dbReference type="ARBA" id="ARBA00002901"/>
    </source>
</evidence>
<proteinExistence type="inferred from homology"/>